<comment type="subcellular location">
    <subcellularLocation>
        <location evidence="1">Plastid</location>
        <location evidence="1">Chloroplast</location>
    </subcellularLocation>
</comment>
<dbReference type="InterPro" id="IPR017853">
    <property type="entry name" value="GH"/>
</dbReference>
<proteinExistence type="inferred from homology"/>
<name>A0AAD9MI18_PROWI</name>
<keyword evidence="3" id="KW-0150">Chloroplast</keyword>
<evidence type="ECO:0000256" key="4">
    <source>
        <dbReference type="ARBA" id="ARBA00022640"/>
    </source>
</evidence>
<keyword evidence="9" id="KW-1185">Reference proteome</keyword>
<evidence type="ECO:0000256" key="2">
    <source>
        <dbReference type="ARBA" id="ARBA00008061"/>
    </source>
</evidence>
<dbReference type="CDD" id="cd11326">
    <property type="entry name" value="AmyAc_Glg_debranch"/>
    <property type="match status" value="1"/>
</dbReference>
<evidence type="ECO:0000313" key="8">
    <source>
        <dbReference type="EMBL" id="KAK2079454.1"/>
    </source>
</evidence>
<dbReference type="InterPro" id="IPR004193">
    <property type="entry name" value="Glyco_hydro_13_N"/>
</dbReference>
<dbReference type="InterPro" id="IPR013783">
    <property type="entry name" value="Ig-like_fold"/>
</dbReference>
<dbReference type="Gene3D" id="3.20.20.80">
    <property type="entry name" value="Glycosidases"/>
    <property type="match status" value="1"/>
</dbReference>
<keyword evidence="5" id="KW-0809">Transit peptide</keyword>
<organism evidence="8 9">
    <name type="scientific">Prototheca wickerhamii</name>
    <dbReference type="NCBI Taxonomy" id="3111"/>
    <lineage>
        <taxon>Eukaryota</taxon>
        <taxon>Viridiplantae</taxon>
        <taxon>Chlorophyta</taxon>
        <taxon>core chlorophytes</taxon>
        <taxon>Trebouxiophyceae</taxon>
        <taxon>Chlorellales</taxon>
        <taxon>Chlorellaceae</taxon>
        <taxon>Prototheca</taxon>
    </lineage>
</organism>
<dbReference type="InterPro" id="IPR013780">
    <property type="entry name" value="Glyco_hydro_b"/>
</dbReference>
<evidence type="ECO:0000313" key="9">
    <source>
        <dbReference type="Proteomes" id="UP001255856"/>
    </source>
</evidence>
<dbReference type="PANTHER" id="PTHR43002">
    <property type="entry name" value="GLYCOGEN DEBRANCHING ENZYME"/>
    <property type="match status" value="1"/>
</dbReference>
<comment type="similarity">
    <text evidence="2">Belongs to the glycosyl hydrolase 13 family.</text>
</comment>
<dbReference type="SUPFAM" id="SSF51445">
    <property type="entry name" value="(Trans)glycosidases"/>
    <property type="match status" value="1"/>
</dbReference>
<dbReference type="GO" id="GO:0009507">
    <property type="term" value="C:chloroplast"/>
    <property type="evidence" value="ECO:0007669"/>
    <property type="project" value="UniProtKB-SubCell"/>
</dbReference>
<keyword evidence="4" id="KW-0934">Plastid</keyword>
<feature type="compositionally biased region" description="Low complexity" evidence="6">
    <location>
        <begin position="330"/>
        <end position="349"/>
    </location>
</feature>
<dbReference type="Pfam" id="PF00128">
    <property type="entry name" value="Alpha-amylase"/>
    <property type="match status" value="1"/>
</dbReference>
<evidence type="ECO:0000256" key="3">
    <source>
        <dbReference type="ARBA" id="ARBA00022528"/>
    </source>
</evidence>
<dbReference type="InterPro" id="IPR006047">
    <property type="entry name" value="GH13_cat_dom"/>
</dbReference>
<comment type="caution">
    <text evidence="8">The sequence shown here is derived from an EMBL/GenBank/DDBJ whole genome shotgun (WGS) entry which is preliminary data.</text>
</comment>
<dbReference type="SMART" id="SM00642">
    <property type="entry name" value="Aamy"/>
    <property type="match status" value="1"/>
</dbReference>
<feature type="region of interest" description="Disordered" evidence="6">
    <location>
        <begin position="488"/>
        <end position="508"/>
    </location>
</feature>
<dbReference type="GO" id="GO:0019156">
    <property type="term" value="F:isoamylase activity"/>
    <property type="evidence" value="ECO:0007669"/>
    <property type="project" value="UniProtKB-ARBA"/>
</dbReference>
<dbReference type="AlphaFoldDB" id="A0AAD9MI18"/>
<accession>A0AAD9MI18</accession>
<feature type="compositionally biased region" description="Basic and acidic residues" evidence="6">
    <location>
        <begin position="488"/>
        <end position="498"/>
    </location>
</feature>
<feature type="region of interest" description="Disordered" evidence="6">
    <location>
        <begin position="314"/>
        <end position="349"/>
    </location>
</feature>
<dbReference type="InterPro" id="IPR014756">
    <property type="entry name" value="Ig_E-set"/>
</dbReference>
<reference evidence="8" key="1">
    <citation type="submission" date="2021-01" db="EMBL/GenBank/DDBJ databases">
        <authorList>
            <person name="Eckstrom K.M.E."/>
        </authorList>
    </citation>
    <scope>NUCLEOTIDE SEQUENCE</scope>
    <source>
        <strain evidence="8">UVCC 0001</strain>
    </source>
</reference>
<feature type="domain" description="Glycosyl hydrolase family 13 catalytic" evidence="7">
    <location>
        <begin position="118"/>
        <end position="590"/>
    </location>
</feature>
<dbReference type="Pfam" id="PF21156">
    <property type="entry name" value="ISOA1-3_C"/>
    <property type="match status" value="1"/>
</dbReference>
<dbReference type="EMBL" id="JASFZW010000003">
    <property type="protein sequence ID" value="KAK2079454.1"/>
    <property type="molecule type" value="Genomic_DNA"/>
</dbReference>
<sequence length="726" mass="78475">MLNNVTNFAVFSSAATEVRLCLSTPDDHKQGKITWEIPLDPLSNRTGDTWHIGIADLSSDLLYGPSGLDLQYGSPGVYGRGPTWPLALSPLPSAAPPAFDWEGDAPLHRPKEDMIVYEMHVRAFSAHPSSGVRHPGTYLGVIEKLDYLQELGVNALELLPVQEFNELEYYEPGKEPPRYNFWGYSTVGFHAPMDRYAAAGDPGTQLKELVKACHRRGIEVILDIVFNHTAEGNENGLCLSFRGLDNATYYMLAPAGECYNYSGCGNTVNCNHPVVVNFIVDCLRTWVLEYHIDGFRFDLGSVLTRAPSVWTRPHGREGAAADEPGDAVQATADSLSSTSPAASAGPASTQLNPIAESRRSYLEAGGLAVTGTPLADPPLIEAISTDPVLAQTKLIAEAWDCGGLFQVGAFPHYGGRWSEWNSRFRDAARAFLKGATGAAFAPGATGGGAGAGAAWRGGRDATASVNFVTAHDGFSLADLVSYNDKHNELNGEDNRDGESNNLSWNCGEEGPSRVPRVNALRARQARNHLVALLLAQGIPMLTQGDEYGHSKAGNNNTYCHDNELNWLDWDVATRDESGLLRFTKALIKIRQQVPALRQAGWRAPGQLSWHGPDPGAEPDWSEEGRFVAFTLPEAPGAAGGGLYVAFNASHLPVSAKMPVWAERAWRPLLVTGHAAPFDVLAADERLSAEQITALQGVLQPWHREGAVPLLPYSCVVCVSEVAYEDA</sequence>
<dbReference type="Gene3D" id="2.60.40.1180">
    <property type="entry name" value="Golgi alpha-mannosidase II"/>
    <property type="match status" value="1"/>
</dbReference>
<dbReference type="GO" id="GO:0005975">
    <property type="term" value="P:carbohydrate metabolic process"/>
    <property type="evidence" value="ECO:0007669"/>
    <property type="project" value="InterPro"/>
</dbReference>
<evidence type="ECO:0000256" key="5">
    <source>
        <dbReference type="ARBA" id="ARBA00022946"/>
    </source>
</evidence>
<gene>
    <name evidence="8" type="ORF">QBZ16_003146</name>
</gene>
<dbReference type="SUPFAM" id="SSF81296">
    <property type="entry name" value="E set domains"/>
    <property type="match status" value="1"/>
</dbReference>
<protein>
    <recommendedName>
        <fullName evidence="7">Glycosyl hydrolase family 13 catalytic domain-containing protein</fullName>
    </recommendedName>
</protein>
<dbReference type="Proteomes" id="UP001255856">
    <property type="component" value="Unassembled WGS sequence"/>
</dbReference>
<evidence type="ECO:0000256" key="1">
    <source>
        <dbReference type="ARBA" id="ARBA00004229"/>
    </source>
</evidence>
<evidence type="ECO:0000259" key="7">
    <source>
        <dbReference type="SMART" id="SM00642"/>
    </source>
</evidence>
<dbReference type="Gene3D" id="2.60.40.10">
    <property type="entry name" value="Immunoglobulins"/>
    <property type="match status" value="1"/>
</dbReference>
<dbReference type="Pfam" id="PF02922">
    <property type="entry name" value="CBM_48"/>
    <property type="match status" value="1"/>
</dbReference>
<dbReference type="InterPro" id="IPR048650">
    <property type="entry name" value="ISOA1-3-like_C"/>
</dbReference>
<evidence type="ECO:0000256" key="6">
    <source>
        <dbReference type="SAM" id="MobiDB-lite"/>
    </source>
</evidence>
<dbReference type="SUPFAM" id="SSF51011">
    <property type="entry name" value="Glycosyl hydrolase domain"/>
    <property type="match status" value="1"/>
</dbReference>